<feature type="region of interest" description="Disordered" evidence="8">
    <location>
        <begin position="597"/>
        <end position="616"/>
    </location>
</feature>
<dbReference type="EMBL" id="JACNJN010000089">
    <property type="protein sequence ID" value="MBC8335059.1"/>
    <property type="molecule type" value="Genomic_DNA"/>
</dbReference>
<dbReference type="PANTHER" id="PTHR43394">
    <property type="entry name" value="ATP-DEPENDENT PERMEASE MDL1, MITOCHONDRIAL"/>
    <property type="match status" value="1"/>
</dbReference>
<evidence type="ECO:0000256" key="4">
    <source>
        <dbReference type="ARBA" id="ARBA00022741"/>
    </source>
</evidence>
<evidence type="ECO:0000256" key="8">
    <source>
        <dbReference type="SAM" id="MobiDB-lite"/>
    </source>
</evidence>
<dbReference type="InterPro" id="IPR036640">
    <property type="entry name" value="ABC1_TM_sf"/>
</dbReference>
<dbReference type="CDD" id="cd18540">
    <property type="entry name" value="ABC_6TM_exporter_like"/>
    <property type="match status" value="1"/>
</dbReference>
<feature type="transmembrane region" description="Helical" evidence="9">
    <location>
        <begin position="253"/>
        <end position="279"/>
    </location>
</feature>
<keyword evidence="5 12" id="KW-0067">ATP-binding</keyword>
<dbReference type="PROSITE" id="PS50929">
    <property type="entry name" value="ABC_TM1F"/>
    <property type="match status" value="1"/>
</dbReference>
<keyword evidence="2" id="KW-0813">Transport</keyword>
<dbReference type="SUPFAM" id="SSF90123">
    <property type="entry name" value="ABC transporter transmembrane region"/>
    <property type="match status" value="1"/>
</dbReference>
<feature type="transmembrane region" description="Helical" evidence="9">
    <location>
        <begin position="76"/>
        <end position="101"/>
    </location>
</feature>
<dbReference type="InterPro" id="IPR039421">
    <property type="entry name" value="Type_1_exporter"/>
</dbReference>
<evidence type="ECO:0000256" key="5">
    <source>
        <dbReference type="ARBA" id="ARBA00022840"/>
    </source>
</evidence>
<evidence type="ECO:0000256" key="9">
    <source>
        <dbReference type="SAM" id="Phobius"/>
    </source>
</evidence>
<organism evidence="12 13">
    <name type="scientific">Candidatus Desulfolinea nitratireducens</name>
    <dbReference type="NCBI Taxonomy" id="2841698"/>
    <lineage>
        <taxon>Bacteria</taxon>
        <taxon>Bacillati</taxon>
        <taxon>Chloroflexota</taxon>
        <taxon>Anaerolineae</taxon>
        <taxon>Anaerolineales</taxon>
        <taxon>Anaerolineales incertae sedis</taxon>
        <taxon>Candidatus Desulfolinea</taxon>
    </lineage>
</organism>
<dbReference type="GO" id="GO:0016887">
    <property type="term" value="F:ATP hydrolysis activity"/>
    <property type="evidence" value="ECO:0007669"/>
    <property type="project" value="InterPro"/>
</dbReference>
<evidence type="ECO:0000259" key="11">
    <source>
        <dbReference type="PROSITE" id="PS50929"/>
    </source>
</evidence>
<dbReference type="FunFam" id="3.40.50.300:FF:000287">
    <property type="entry name" value="Multidrug ABC transporter ATP-binding protein"/>
    <property type="match status" value="1"/>
</dbReference>
<dbReference type="Gene3D" id="1.20.1560.10">
    <property type="entry name" value="ABC transporter type 1, transmembrane domain"/>
    <property type="match status" value="1"/>
</dbReference>
<proteinExistence type="predicted"/>
<dbReference type="PROSITE" id="PS50893">
    <property type="entry name" value="ABC_TRANSPORTER_2"/>
    <property type="match status" value="1"/>
</dbReference>
<keyword evidence="3 9" id="KW-0812">Transmembrane</keyword>
<dbReference type="GO" id="GO:0015421">
    <property type="term" value="F:ABC-type oligopeptide transporter activity"/>
    <property type="evidence" value="ECO:0007669"/>
    <property type="project" value="TreeGrafter"/>
</dbReference>
<dbReference type="AlphaFoldDB" id="A0A8J6NJY2"/>
<dbReference type="SUPFAM" id="SSF52540">
    <property type="entry name" value="P-loop containing nucleoside triphosphate hydrolases"/>
    <property type="match status" value="1"/>
</dbReference>
<feature type="transmembrane region" description="Helical" evidence="9">
    <location>
        <begin position="174"/>
        <end position="194"/>
    </location>
</feature>
<dbReference type="SMART" id="SM00382">
    <property type="entry name" value="AAA"/>
    <property type="match status" value="1"/>
</dbReference>
<name>A0A8J6NJY2_9CHLR</name>
<dbReference type="PANTHER" id="PTHR43394:SF1">
    <property type="entry name" value="ATP-BINDING CASSETTE SUB-FAMILY B MEMBER 10, MITOCHONDRIAL"/>
    <property type="match status" value="1"/>
</dbReference>
<comment type="subcellular location">
    <subcellularLocation>
        <location evidence="1">Cell membrane</location>
        <topology evidence="1">Multi-pass membrane protein</topology>
    </subcellularLocation>
</comment>
<dbReference type="Pfam" id="PF00005">
    <property type="entry name" value="ABC_tran"/>
    <property type="match status" value="1"/>
</dbReference>
<dbReference type="Gene3D" id="3.40.50.300">
    <property type="entry name" value="P-loop containing nucleotide triphosphate hydrolases"/>
    <property type="match status" value="1"/>
</dbReference>
<dbReference type="GO" id="GO:0005524">
    <property type="term" value="F:ATP binding"/>
    <property type="evidence" value="ECO:0007669"/>
    <property type="project" value="UniProtKB-KW"/>
</dbReference>
<dbReference type="Pfam" id="PF00664">
    <property type="entry name" value="ABC_membrane"/>
    <property type="match status" value="1"/>
</dbReference>
<dbReference type="CDD" id="cd03254">
    <property type="entry name" value="ABCC_Glucan_exporter_like"/>
    <property type="match status" value="1"/>
</dbReference>
<dbReference type="InterPro" id="IPR027417">
    <property type="entry name" value="P-loop_NTPase"/>
</dbReference>
<reference evidence="12 13" key="1">
    <citation type="submission" date="2020-08" db="EMBL/GenBank/DDBJ databases">
        <title>Bridging the membrane lipid divide: bacteria of the FCB group superphylum have the potential to synthesize archaeal ether lipids.</title>
        <authorList>
            <person name="Villanueva L."/>
            <person name="Von Meijenfeldt F.A.B."/>
            <person name="Westbye A.B."/>
            <person name="Yadav S."/>
            <person name="Hopmans E.C."/>
            <person name="Dutilh B.E."/>
            <person name="Sinninghe Damste J.S."/>
        </authorList>
    </citation>
    <scope>NUCLEOTIDE SEQUENCE [LARGE SCALE GENOMIC DNA]</scope>
    <source>
        <strain evidence="12">NIOZ-UU36</strain>
    </source>
</reference>
<dbReference type="InterPro" id="IPR003593">
    <property type="entry name" value="AAA+_ATPase"/>
</dbReference>
<evidence type="ECO:0000313" key="13">
    <source>
        <dbReference type="Proteomes" id="UP000614469"/>
    </source>
</evidence>
<feature type="transmembrane region" description="Helical" evidence="9">
    <location>
        <begin position="34"/>
        <end position="56"/>
    </location>
</feature>
<comment type="caution">
    <text evidence="12">The sequence shown here is derived from an EMBL/GenBank/DDBJ whole genome shotgun (WGS) entry which is preliminary data.</text>
</comment>
<keyword evidence="4" id="KW-0547">Nucleotide-binding</keyword>
<evidence type="ECO:0000256" key="6">
    <source>
        <dbReference type="ARBA" id="ARBA00022989"/>
    </source>
</evidence>
<evidence type="ECO:0000256" key="2">
    <source>
        <dbReference type="ARBA" id="ARBA00022448"/>
    </source>
</evidence>
<evidence type="ECO:0000256" key="3">
    <source>
        <dbReference type="ARBA" id="ARBA00022692"/>
    </source>
</evidence>
<dbReference type="InterPro" id="IPR003439">
    <property type="entry name" value="ABC_transporter-like_ATP-bd"/>
</dbReference>
<feature type="domain" description="ABC transmembrane type-1" evidence="11">
    <location>
        <begin position="37"/>
        <end position="319"/>
    </location>
</feature>
<evidence type="ECO:0000313" key="12">
    <source>
        <dbReference type="EMBL" id="MBC8335059.1"/>
    </source>
</evidence>
<protein>
    <submittedName>
        <fullName evidence="12">ABC transporter ATP-binding protein</fullName>
    </submittedName>
</protein>
<evidence type="ECO:0000259" key="10">
    <source>
        <dbReference type="PROSITE" id="PS50893"/>
    </source>
</evidence>
<dbReference type="InterPro" id="IPR011527">
    <property type="entry name" value="ABC1_TM_dom"/>
</dbReference>
<keyword evidence="6 9" id="KW-1133">Transmembrane helix</keyword>
<feature type="transmembrane region" description="Helical" evidence="9">
    <location>
        <begin position="285"/>
        <end position="307"/>
    </location>
</feature>
<keyword evidence="7 9" id="KW-0472">Membrane</keyword>
<feature type="domain" description="ABC transporter" evidence="10">
    <location>
        <begin position="353"/>
        <end position="587"/>
    </location>
</feature>
<evidence type="ECO:0000256" key="1">
    <source>
        <dbReference type="ARBA" id="ARBA00004651"/>
    </source>
</evidence>
<evidence type="ECO:0000256" key="7">
    <source>
        <dbReference type="ARBA" id="ARBA00023136"/>
    </source>
</evidence>
<sequence>MPEDNIELEEEEYSSQLTLPVLKRIIALVIPHKYWALGFFVAIAIVSVLDGVLTYINKNIIDQGIAVGDVDRLMELAAIFGGFIVVQSIMVFIFVYLAGVLGERIQFDLRKQMFDHLQSLSLAYYSQTSVGRLMSRVTSDSGRVADLMTWGLLDVTWAITNITTSVIFMTIINWRLALIVFAIIPVLVIVGIKFRQRILVEFRASRRANSKITGAYNENISGVRVVKALGREDENLSEFQLLTGDMYRASYKAAWLSALFLPIVQIIAAVALGSIVWYGGIQSQAGLLTIGGIHAFVSYLTFMLWPIQDIARVYAEMQHSIASAERIFKLVDTQPDVHNLPGAIDAETLLGEIEFDHVDFYYEERKPVLTDFSLKVKPGEMIALVGPTGGGKSTIVNLLCRFYEPKNGRVLINGRDYTEYTLESIHERVGIVLQTPHLFSGTIRENIRYGRLGATDESIEEAANMAGAHDFITSLAKGYEENVGEGGNLLSTGQKQLISLARAVLSKPELFIMDEATSSVDTLTEALIQQGMKNLMSGRTSFIVAHRLSTIRRADRILVIEDGKIAETGTHAELLRQRGHYYRLYTQQFRQELEQQYGVADGGKEKKDAPEPMAAD</sequence>
<dbReference type="GO" id="GO:0005886">
    <property type="term" value="C:plasma membrane"/>
    <property type="evidence" value="ECO:0007669"/>
    <property type="project" value="UniProtKB-SubCell"/>
</dbReference>
<gene>
    <name evidence="12" type="ORF">H8E29_07335</name>
</gene>
<feature type="transmembrane region" description="Helical" evidence="9">
    <location>
        <begin position="144"/>
        <end position="168"/>
    </location>
</feature>
<dbReference type="Proteomes" id="UP000614469">
    <property type="component" value="Unassembled WGS sequence"/>
</dbReference>
<accession>A0A8J6NJY2</accession>